<dbReference type="SUPFAM" id="SSF48264">
    <property type="entry name" value="Cytochrome P450"/>
    <property type="match status" value="1"/>
</dbReference>
<keyword evidence="12" id="KW-0472">Membrane</keyword>
<name>H2Y0Z7_CIOIN</name>
<organism evidence="13 14">
    <name type="scientific">Ciona intestinalis</name>
    <name type="common">Transparent sea squirt</name>
    <name type="synonym">Ascidia intestinalis</name>
    <dbReference type="NCBI Taxonomy" id="7719"/>
    <lineage>
        <taxon>Eukaryota</taxon>
        <taxon>Metazoa</taxon>
        <taxon>Chordata</taxon>
        <taxon>Tunicata</taxon>
        <taxon>Ascidiacea</taxon>
        <taxon>Phlebobranchia</taxon>
        <taxon>Cionidae</taxon>
        <taxon>Ciona</taxon>
    </lineage>
</organism>
<dbReference type="GeneTree" id="ENSGT00940000165057"/>
<evidence type="ECO:0000256" key="11">
    <source>
        <dbReference type="RuleBase" id="RU000461"/>
    </source>
</evidence>
<dbReference type="EMBL" id="EAAA01000669">
    <property type="status" value="NOT_ANNOTATED_CDS"/>
    <property type="molecule type" value="Genomic_DNA"/>
</dbReference>
<dbReference type="GO" id="GO:0008395">
    <property type="term" value="F:steroid hydroxylase activity"/>
    <property type="evidence" value="ECO:0000318"/>
    <property type="project" value="GO_Central"/>
</dbReference>
<evidence type="ECO:0000256" key="3">
    <source>
        <dbReference type="ARBA" id="ARBA00010617"/>
    </source>
</evidence>
<feature type="binding site" description="axial binding residue" evidence="10">
    <location>
        <position position="451"/>
    </location>
    <ligand>
        <name>heme</name>
        <dbReference type="ChEBI" id="CHEBI:30413"/>
    </ligand>
    <ligandPart>
        <name>Fe</name>
        <dbReference type="ChEBI" id="CHEBI:18248"/>
    </ligandPart>
</feature>
<dbReference type="PANTHER" id="PTHR24302:SF15">
    <property type="entry name" value="FATTY-ACID PEROXYGENASE"/>
    <property type="match status" value="1"/>
</dbReference>
<feature type="transmembrane region" description="Helical" evidence="12">
    <location>
        <begin position="6"/>
        <end position="27"/>
    </location>
</feature>
<reference evidence="14" key="1">
    <citation type="journal article" date="2002" name="Science">
        <title>The draft genome of Ciona intestinalis: insights into chordate and vertebrate origins.</title>
        <authorList>
            <person name="Dehal P."/>
            <person name="Satou Y."/>
            <person name="Campbell R.K."/>
            <person name="Chapman J."/>
            <person name="Degnan B."/>
            <person name="De Tomaso A."/>
            <person name="Davidson B."/>
            <person name="Di Gregorio A."/>
            <person name="Gelpke M."/>
            <person name="Goodstein D.M."/>
            <person name="Harafuji N."/>
            <person name="Hastings K.E."/>
            <person name="Ho I."/>
            <person name="Hotta K."/>
            <person name="Huang W."/>
            <person name="Kawashima T."/>
            <person name="Lemaire P."/>
            <person name="Martinez D."/>
            <person name="Meinertzhagen I.A."/>
            <person name="Necula S."/>
            <person name="Nonaka M."/>
            <person name="Putnam N."/>
            <person name="Rash S."/>
            <person name="Saiga H."/>
            <person name="Satake M."/>
            <person name="Terry A."/>
            <person name="Yamada L."/>
            <person name="Wang H.G."/>
            <person name="Awazu S."/>
            <person name="Azumi K."/>
            <person name="Boore J."/>
            <person name="Branno M."/>
            <person name="Chin-Bow S."/>
            <person name="DeSantis R."/>
            <person name="Doyle S."/>
            <person name="Francino P."/>
            <person name="Keys D.N."/>
            <person name="Haga S."/>
            <person name="Hayashi H."/>
            <person name="Hino K."/>
            <person name="Imai K.S."/>
            <person name="Inaba K."/>
            <person name="Kano S."/>
            <person name="Kobayashi K."/>
            <person name="Kobayashi M."/>
            <person name="Lee B.I."/>
            <person name="Makabe K.W."/>
            <person name="Manohar C."/>
            <person name="Matassi G."/>
            <person name="Medina M."/>
            <person name="Mochizuki Y."/>
            <person name="Mount S."/>
            <person name="Morishita T."/>
            <person name="Miura S."/>
            <person name="Nakayama A."/>
            <person name="Nishizaka S."/>
            <person name="Nomoto H."/>
            <person name="Ohta F."/>
            <person name="Oishi K."/>
            <person name="Rigoutsos I."/>
            <person name="Sano M."/>
            <person name="Sasaki A."/>
            <person name="Sasakura Y."/>
            <person name="Shoguchi E."/>
            <person name="Shin-i T."/>
            <person name="Spagnuolo A."/>
            <person name="Stainier D."/>
            <person name="Suzuki M.M."/>
            <person name="Tassy O."/>
            <person name="Takatori N."/>
            <person name="Tokuoka M."/>
            <person name="Yagi K."/>
            <person name="Yoshizaki F."/>
            <person name="Wada S."/>
            <person name="Zhang C."/>
            <person name="Hyatt P.D."/>
            <person name="Larimer F."/>
            <person name="Detter C."/>
            <person name="Doggett N."/>
            <person name="Glavina T."/>
            <person name="Hawkins T."/>
            <person name="Richardson P."/>
            <person name="Lucas S."/>
            <person name="Kohara Y."/>
            <person name="Levine M."/>
            <person name="Satoh N."/>
            <person name="Rokhsar D.S."/>
        </authorList>
    </citation>
    <scope>NUCLEOTIDE SEQUENCE [LARGE SCALE GENOMIC DNA]</scope>
</reference>
<dbReference type="GO" id="GO:0020037">
    <property type="term" value="F:heme binding"/>
    <property type="evidence" value="ECO:0007669"/>
    <property type="project" value="InterPro"/>
</dbReference>
<evidence type="ECO:0000256" key="2">
    <source>
        <dbReference type="ARBA" id="ARBA00004406"/>
    </source>
</evidence>
<dbReference type="Pfam" id="PF00067">
    <property type="entry name" value="p450"/>
    <property type="match status" value="1"/>
</dbReference>
<dbReference type="FunFam" id="1.10.630.10:FF:000042">
    <property type="entry name" value="Cytochrome P450"/>
    <property type="match status" value="1"/>
</dbReference>
<dbReference type="InterPro" id="IPR036396">
    <property type="entry name" value="Cyt_P450_sf"/>
</dbReference>
<dbReference type="InterPro" id="IPR050705">
    <property type="entry name" value="Cytochrome_P450_3A"/>
</dbReference>
<reference evidence="13" key="3">
    <citation type="submission" date="2025-08" db="UniProtKB">
        <authorList>
            <consortium name="Ensembl"/>
        </authorList>
    </citation>
    <scope>IDENTIFICATION</scope>
</reference>
<keyword evidence="12" id="KW-1133">Transmembrane helix</keyword>
<dbReference type="GO" id="GO:0005506">
    <property type="term" value="F:iron ion binding"/>
    <property type="evidence" value="ECO:0007669"/>
    <property type="project" value="InterPro"/>
</dbReference>
<dbReference type="InterPro" id="IPR001128">
    <property type="entry name" value="Cyt_P450"/>
</dbReference>
<dbReference type="STRING" id="7719.ENSCINP00000035581"/>
<accession>H2Y0Z7</accession>
<sequence length="513" mass="58370">MITPLDILSLETWILILTSFILIRLYIHKKWQVLKNLNIPHDQPTILGIGNLMDFIKNPEFFVTFACHKKKYGPIYGAYNWLTPSITITDPEILKKIFIKEFSTFPDRQVNGKEMNSALTVVSGRKWKRIRNTLSPTFSSSKLKEMFGIVEDCADSFVQNIGTINSDVDGRFDVSLAFGRLTLDGICSSAFGVKVDSQAGNNGEESQVAKMARELLAFEFFSSKTTFASIVIFPWTEKIAEKFDYTIFPRKYVRYFARLIDSVVESKKEKKQLPQRTDILQTMIDSQITEEDVKNGAVKGVTKTEMKGNSIIMLLAGYETTSNAMVFLAYNLAVYKDAQHKCREEIEQVIAEHGGLTYEAVQDLKYMTQCLNESMRLYSLVPANSRYCERDITINGVTIPKGTLVNIPVFGMGRDEEFWNEPLTFNPDRMLDMNEIDPMIFQPFGAGPRNCIGMRFALLEIKITFAKLLQKFYLDVCEDTPAPPLKVGFKTSMKPKETLYLKVKALEIRVVPS</sequence>
<reference evidence="13" key="4">
    <citation type="submission" date="2025-09" db="UniProtKB">
        <authorList>
            <consortium name="Ensembl"/>
        </authorList>
    </citation>
    <scope>IDENTIFICATION</scope>
</reference>
<evidence type="ECO:0000256" key="10">
    <source>
        <dbReference type="PIRSR" id="PIRSR602401-1"/>
    </source>
</evidence>
<evidence type="ECO:0000256" key="12">
    <source>
        <dbReference type="SAM" id="Phobius"/>
    </source>
</evidence>
<evidence type="ECO:0000256" key="9">
    <source>
        <dbReference type="ARBA" id="ARBA00043906"/>
    </source>
</evidence>
<keyword evidence="5 10" id="KW-0479">Metal-binding</keyword>
<dbReference type="HOGENOM" id="CLU_001570_5_2_1"/>
<dbReference type="GO" id="GO:0016705">
    <property type="term" value="F:oxidoreductase activity, acting on paired donors, with incorporation or reduction of molecular oxygen"/>
    <property type="evidence" value="ECO:0007669"/>
    <property type="project" value="InterPro"/>
</dbReference>
<dbReference type="PRINTS" id="PR00463">
    <property type="entry name" value="EP450I"/>
</dbReference>
<dbReference type="GO" id="GO:0005789">
    <property type="term" value="C:endoplasmic reticulum membrane"/>
    <property type="evidence" value="ECO:0007669"/>
    <property type="project" value="UniProtKB-SubCell"/>
</dbReference>
<dbReference type="InParanoid" id="H2Y0Z7"/>
<dbReference type="InterPro" id="IPR017972">
    <property type="entry name" value="Cyt_P450_CS"/>
</dbReference>
<evidence type="ECO:0000256" key="7">
    <source>
        <dbReference type="ARBA" id="ARBA00023002"/>
    </source>
</evidence>
<evidence type="ECO:0000256" key="6">
    <source>
        <dbReference type="ARBA" id="ARBA00022848"/>
    </source>
</evidence>
<keyword evidence="6" id="KW-0492">Microsome</keyword>
<dbReference type="Ensembl" id="ENSCINT00000032796.1">
    <property type="protein sequence ID" value="ENSCINP00000035581.1"/>
    <property type="gene ID" value="ENSCING00000022675.1"/>
</dbReference>
<proteinExistence type="inferred from homology"/>
<keyword evidence="14" id="KW-1185">Reference proteome</keyword>
<dbReference type="InterPro" id="IPR002401">
    <property type="entry name" value="Cyt_P450_E_grp-I"/>
</dbReference>
<evidence type="ECO:0000256" key="5">
    <source>
        <dbReference type="ARBA" id="ARBA00022723"/>
    </source>
</evidence>
<keyword evidence="12" id="KW-0812">Transmembrane</keyword>
<keyword evidence="6" id="KW-0256">Endoplasmic reticulum</keyword>
<dbReference type="CDD" id="cd11055">
    <property type="entry name" value="CYP3A-like"/>
    <property type="match status" value="1"/>
</dbReference>
<dbReference type="PRINTS" id="PR00385">
    <property type="entry name" value="P450"/>
</dbReference>
<comment type="subcellular location">
    <subcellularLocation>
        <location evidence="2">Endoplasmic reticulum membrane</location>
        <topology evidence="2">Peripheral membrane protein</topology>
    </subcellularLocation>
    <subcellularLocation>
        <location evidence="1">Microsome membrane</location>
        <topology evidence="1">Peripheral membrane protein</topology>
    </subcellularLocation>
</comment>
<evidence type="ECO:0000256" key="8">
    <source>
        <dbReference type="ARBA" id="ARBA00023004"/>
    </source>
</evidence>
<evidence type="ECO:0000313" key="13">
    <source>
        <dbReference type="Ensembl" id="ENSCINP00000035581.1"/>
    </source>
</evidence>
<keyword evidence="11" id="KW-0503">Monooxygenase</keyword>
<comment type="similarity">
    <text evidence="3 11">Belongs to the cytochrome P450 family.</text>
</comment>
<evidence type="ECO:0000313" key="14">
    <source>
        <dbReference type="Proteomes" id="UP000008144"/>
    </source>
</evidence>
<keyword evidence="8 10" id="KW-0408">Iron</keyword>
<dbReference type="Proteomes" id="UP000008144">
    <property type="component" value="Chromosome 11"/>
</dbReference>
<evidence type="ECO:0000256" key="4">
    <source>
        <dbReference type="ARBA" id="ARBA00022617"/>
    </source>
</evidence>
<dbReference type="AlphaFoldDB" id="H2Y0Z7"/>
<dbReference type="PROSITE" id="PS00086">
    <property type="entry name" value="CYTOCHROME_P450"/>
    <property type="match status" value="1"/>
</dbReference>
<dbReference type="Gene3D" id="1.10.630.10">
    <property type="entry name" value="Cytochrome P450"/>
    <property type="match status" value="1"/>
</dbReference>
<keyword evidence="4 10" id="KW-0349">Heme</keyword>
<comment type="function">
    <text evidence="9">Cytochromes P450 are a group of heme-thiolate monooxygenases. They oxidize a variety of structurally unrelated compounds, including steroids, fatty acids, and xenobiotics.</text>
</comment>
<evidence type="ECO:0000256" key="1">
    <source>
        <dbReference type="ARBA" id="ARBA00004174"/>
    </source>
</evidence>
<keyword evidence="7 11" id="KW-0560">Oxidoreductase</keyword>
<comment type="cofactor">
    <cofactor evidence="10">
        <name>heme</name>
        <dbReference type="ChEBI" id="CHEBI:30413"/>
    </cofactor>
</comment>
<reference evidence="13" key="2">
    <citation type="journal article" date="2008" name="Genome Biol.">
        <title>Improved genome assembly and evidence-based global gene model set for the chordate Ciona intestinalis: new insight into intron and operon populations.</title>
        <authorList>
            <person name="Satou Y."/>
            <person name="Mineta K."/>
            <person name="Ogasawara M."/>
            <person name="Sasakura Y."/>
            <person name="Shoguchi E."/>
            <person name="Ueno K."/>
            <person name="Yamada L."/>
            <person name="Matsumoto J."/>
            <person name="Wasserscheid J."/>
            <person name="Dewar K."/>
            <person name="Wiley G.B."/>
            <person name="Macmil S.L."/>
            <person name="Roe B.A."/>
            <person name="Zeller R.W."/>
            <person name="Hastings K.E."/>
            <person name="Lemaire P."/>
            <person name="Lindquist E."/>
            <person name="Endo T."/>
            <person name="Hotta K."/>
            <person name="Inaba K."/>
        </authorList>
    </citation>
    <scope>NUCLEOTIDE SEQUENCE [LARGE SCALE GENOMIC DNA]</scope>
    <source>
        <strain evidence="13">wild type</strain>
    </source>
</reference>
<protein>
    <submittedName>
        <fullName evidence="13">Uncharacterized protein</fullName>
    </submittedName>
</protein>
<dbReference type="PANTHER" id="PTHR24302">
    <property type="entry name" value="CYTOCHROME P450 FAMILY 3"/>
    <property type="match status" value="1"/>
</dbReference>
<dbReference type="FunCoup" id="H2Y0Z7">
    <property type="interactions" value="2"/>
</dbReference>